<evidence type="ECO:0000259" key="2">
    <source>
        <dbReference type="PROSITE" id="PS51123"/>
    </source>
</evidence>
<accession>A0A2T0SG22</accession>
<dbReference type="Pfam" id="PF00691">
    <property type="entry name" value="OmpA"/>
    <property type="match status" value="1"/>
</dbReference>
<dbReference type="GO" id="GO:0016020">
    <property type="term" value="C:membrane"/>
    <property type="evidence" value="ECO:0007669"/>
    <property type="project" value="UniProtKB-UniRule"/>
</dbReference>
<organism evidence="3 4">
    <name type="scientific">Pseudosporangium ferrugineum</name>
    <dbReference type="NCBI Taxonomy" id="439699"/>
    <lineage>
        <taxon>Bacteria</taxon>
        <taxon>Bacillati</taxon>
        <taxon>Actinomycetota</taxon>
        <taxon>Actinomycetes</taxon>
        <taxon>Micromonosporales</taxon>
        <taxon>Micromonosporaceae</taxon>
        <taxon>Pseudosporangium</taxon>
    </lineage>
</organism>
<dbReference type="AlphaFoldDB" id="A0A2T0SG22"/>
<dbReference type="Gene3D" id="3.30.1330.60">
    <property type="entry name" value="OmpA-like domain"/>
    <property type="match status" value="1"/>
</dbReference>
<dbReference type="NCBIfam" id="NF012211">
    <property type="entry name" value="tand_rpt_95"/>
    <property type="match status" value="3"/>
</dbReference>
<evidence type="ECO:0000313" key="4">
    <source>
        <dbReference type="Proteomes" id="UP000239209"/>
    </source>
</evidence>
<dbReference type="PROSITE" id="PS51123">
    <property type="entry name" value="OMPA_2"/>
    <property type="match status" value="1"/>
</dbReference>
<dbReference type="CDD" id="cd07185">
    <property type="entry name" value="OmpA_C-like"/>
    <property type="match status" value="1"/>
</dbReference>
<dbReference type="PANTHER" id="PTHR30329">
    <property type="entry name" value="STATOR ELEMENT OF FLAGELLAR MOTOR COMPLEX"/>
    <property type="match status" value="1"/>
</dbReference>
<dbReference type="InterPro" id="IPR036737">
    <property type="entry name" value="OmpA-like_sf"/>
</dbReference>
<sequence>MSPARLPDTGGTVTYQVPVAGTAGAVLDAFTATVPAGASLVPGSVRWQGSTVPDGVATAGTIVFQGPFTKTGTGDTLTFALELPAVSGNRTTSVVGTVGSATIDTTLTLTDEAPATGTVNVNTFPVATPDAVTVDADRTSVTGVLGNDTDADSDPLTVTAAGPAGHGTVSVVAGVVSYTPDSGFTGGDTFPYTVSDGRGGTSTSSVTITVSAPPVVEPPVVEPPVVEPPVVEPPVVEPPVVEPPVVEPPVVEPPVVEPPVEQPPVVEPPVEQPPVEQPPVVQPPAALVLGADQISTASGTGATISPLGNDTGDGPLGVRSAGGAAHGTVTVTGDDVTYQPEADYWGPDSFTYVAADMHGATETGTVTVSVLPAPAPVADAVTVEYRTGTLIDVLANDPPGATVTTVTAPAHGTVTRVGGSVRYVPASGFAGTDSFTCRLTGQPSYATVYVTVAAPALRAADDAVTVVRGTAGRIDVLANDHGTRLVVAGVSGAARGSAELRDDGVWYTSAEAFRGTDSFTYTVLDEAGRTANATVRVTVPNAGPVVAAVTSRTVTAGGTLVVPFGVDDPNGDELTLTAGEPAGTDGAGARIRRTVSGNRLTLAVDERFSGVVTIPVTVRDDEASAATELHVTVLPAPAASAVGAVLPDPGARAELANPVYVDGRPTSRTLSDRVDSVVTWRSAPATNLLGYRVTLNGTRVCTPRPVAGPVQSCRINGTALGPGDAVRVVAVGANGTLSEPIAARIAPASSASRLLAVVYFPVADFALDAAARRVLATVALQARTYGFGTALMEGHTDADGTAASNVTLSQRRAAQVAAYFRRAYPGLRATHNGRGESRPVRPNATDRGKAVNRRVEIYIG</sequence>
<dbReference type="Pfam" id="PF17963">
    <property type="entry name" value="Big_9"/>
    <property type="match status" value="4"/>
</dbReference>
<name>A0A2T0SG22_9ACTN</name>
<dbReference type="PANTHER" id="PTHR30329:SF21">
    <property type="entry name" value="LIPOPROTEIN YIAD-RELATED"/>
    <property type="match status" value="1"/>
</dbReference>
<proteinExistence type="predicted"/>
<dbReference type="Gene3D" id="2.60.40.3440">
    <property type="match status" value="4"/>
</dbReference>
<reference evidence="3 4" key="1">
    <citation type="submission" date="2018-03" db="EMBL/GenBank/DDBJ databases">
        <title>Genomic Encyclopedia of Archaeal and Bacterial Type Strains, Phase II (KMG-II): from individual species to whole genera.</title>
        <authorList>
            <person name="Goeker M."/>
        </authorList>
    </citation>
    <scope>NUCLEOTIDE SEQUENCE [LARGE SCALE GENOMIC DNA]</scope>
    <source>
        <strain evidence="3 4">DSM 45348</strain>
    </source>
</reference>
<protein>
    <submittedName>
        <fullName evidence="3">OmpA family protein</fullName>
    </submittedName>
</protein>
<dbReference type="SUPFAM" id="SSF103088">
    <property type="entry name" value="OmpA-like"/>
    <property type="match status" value="1"/>
</dbReference>
<dbReference type="Proteomes" id="UP000239209">
    <property type="component" value="Unassembled WGS sequence"/>
</dbReference>
<evidence type="ECO:0000256" key="1">
    <source>
        <dbReference type="PROSITE-ProRule" id="PRU00473"/>
    </source>
</evidence>
<keyword evidence="4" id="KW-1185">Reference proteome</keyword>
<dbReference type="InterPro" id="IPR050330">
    <property type="entry name" value="Bact_OuterMem_StrucFunc"/>
</dbReference>
<evidence type="ECO:0000313" key="3">
    <source>
        <dbReference type="EMBL" id="PRY32355.1"/>
    </source>
</evidence>
<gene>
    <name evidence="3" type="ORF">CLV70_102566</name>
</gene>
<dbReference type="InterPro" id="IPR006665">
    <property type="entry name" value="OmpA-like"/>
</dbReference>
<comment type="caution">
    <text evidence="3">The sequence shown here is derived from an EMBL/GenBank/DDBJ whole genome shotgun (WGS) entry which is preliminary data.</text>
</comment>
<dbReference type="EMBL" id="PVZG01000002">
    <property type="protein sequence ID" value="PRY32355.1"/>
    <property type="molecule type" value="Genomic_DNA"/>
</dbReference>
<keyword evidence="1" id="KW-0472">Membrane</keyword>
<feature type="domain" description="OmpA-like" evidence="2">
    <location>
        <begin position="747"/>
        <end position="860"/>
    </location>
</feature>